<reference evidence="2" key="1">
    <citation type="journal article" date="2020" name="mSystems">
        <title>Genome- and Community-Level Interaction Insights into Carbon Utilization and Element Cycling Functions of Hydrothermarchaeota in Hydrothermal Sediment.</title>
        <authorList>
            <person name="Zhou Z."/>
            <person name="Liu Y."/>
            <person name="Xu W."/>
            <person name="Pan J."/>
            <person name="Luo Z.H."/>
            <person name="Li M."/>
        </authorList>
    </citation>
    <scope>NUCLEOTIDE SEQUENCE [LARGE SCALE GENOMIC DNA]</scope>
    <source>
        <strain evidence="2">SpSt-381</strain>
    </source>
</reference>
<dbReference type="InterPro" id="IPR017853">
    <property type="entry name" value="GH"/>
</dbReference>
<comment type="caution">
    <text evidence="2">The sequence shown here is derived from an EMBL/GenBank/DDBJ whole genome shotgun (WGS) entry which is preliminary data.</text>
</comment>
<keyword evidence="2" id="KW-0378">Hydrolase</keyword>
<dbReference type="Pfam" id="PF02836">
    <property type="entry name" value="Glyco_hydro_2_C"/>
    <property type="match status" value="1"/>
</dbReference>
<dbReference type="SUPFAM" id="SSF51445">
    <property type="entry name" value="(Trans)glycosidases"/>
    <property type="match status" value="1"/>
</dbReference>
<keyword evidence="2" id="KW-0326">Glycosidase</keyword>
<sequence length="1022" mass="113586">MPVGAGAAWADAQAPRPTIRVVTDATGSRLQVDGRDFMVYGMNWDYIPIGQNYAWSLWSQPDDVIRAALDHDMPLLKAMGVNAIRQYVGVPPRWVRYIYERHGIFTILNHPMARYGFTLDGVWRPTVDYSDPRLRDAVEADVLATVDQFRDTPGVLMWLLGNENNYGLTWTSFEIEALPVGERDAARARHLYSLFGRVIAAVKARDPGTPVSMANGDLQYIDLIAEECRGLDVFGTNVYRGISARDLFQVVRDKLGVPMMFTEFGADAFDARRGREDQVTQARYLIGQWREIYEQSAGKGRVGNAIGGLVFQWSDGWWKFGQESRLDLHDTNASWPNGGYPEDFVEGENNMNEEWWGICAKGPADARGLHDVYPRAAYFALRRAFALPAYAPGTDLAAIRAHFDAIDPVAAELEARGVRASLAVQALERVRLTGLRMEFVTYSTGGRHLSTPASSAPASATPSFVGFDRLESFYADVRATPAANVSGTLSLNVLGNVPRNPIDEVFYEARGRPRSITANGAPYTLNGIERLKVYRAGLSWDDRWFTLDGFYRTGHYHWGYEGDFFGLYREANYGPNIDTYNGDAPLGVEVTGKRLLSGVKLAFGPQLWWGANPAFMAKVRRRFGRVEATLVQQNDLTRQTSITSSSAIPQPPTHKTALHLATRHGPFVLEAGGIWSGADKVGRRFQVVENTPAGVRILEDRVRAGDAFGVKAKVTMERGRFRWYAQAASMRPVAEAGPTQVMTFTGWNLKDTGSGNQNNVITGFTYNHGDFQFGPNFLYQKPFIGPIPGDVPDPGRPRNIVDDPFAVRGNRETVAGELLVVYDPTPATWMWAWDNDVREDARFAASLGLVVRHLPTTQDASIGFLADGVTTFAFPGAPPARDLWEVHARIVSSPTPATRVLARLYAGTGEPNGDDRRLVRRFGTDARLAWRALSAAAHVRVNDWGPYDYHRDFNLTFPLQVMGDVSHTLGAPRWLDTPQSRFGVRATWRSLDEHSPRYVAPADGSGERGSEWEIRTYLGLTL</sequence>
<dbReference type="EMBL" id="DSQF01000030">
    <property type="protein sequence ID" value="HGZ44621.1"/>
    <property type="molecule type" value="Genomic_DNA"/>
</dbReference>
<evidence type="ECO:0000259" key="1">
    <source>
        <dbReference type="Pfam" id="PF02836"/>
    </source>
</evidence>
<gene>
    <name evidence="2" type="ORF">ENR23_14660</name>
</gene>
<dbReference type="GO" id="GO:0004553">
    <property type="term" value="F:hydrolase activity, hydrolyzing O-glycosyl compounds"/>
    <property type="evidence" value="ECO:0007669"/>
    <property type="project" value="InterPro"/>
</dbReference>
<dbReference type="InterPro" id="IPR006103">
    <property type="entry name" value="Glyco_hydro_2_cat"/>
</dbReference>
<name>A0A832I6B9_UNCEI</name>
<evidence type="ECO:0000313" key="2">
    <source>
        <dbReference type="EMBL" id="HGZ44621.1"/>
    </source>
</evidence>
<dbReference type="AlphaFoldDB" id="A0A832I6B9"/>
<dbReference type="GO" id="GO:0005975">
    <property type="term" value="P:carbohydrate metabolic process"/>
    <property type="evidence" value="ECO:0007669"/>
    <property type="project" value="InterPro"/>
</dbReference>
<protein>
    <submittedName>
        <fullName evidence="2">Glycosidase</fullName>
    </submittedName>
</protein>
<organism evidence="2">
    <name type="scientific">Eiseniibacteriota bacterium</name>
    <dbReference type="NCBI Taxonomy" id="2212470"/>
    <lineage>
        <taxon>Bacteria</taxon>
        <taxon>Candidatus Eiseniibacteriota</taxon>
    </lineage>
</organism>
<feature type="domain" description="Glycoside hydrolase family 2 catalytic" evidence="1">
    <location>
        <begin position="68"/>
        <end position="185"/>
    </location>
</feature>
<dbReference type="Gene3D" id="3.20.20.80">
    <property type="entry name" value="Glycosidases"/>
    <property type="match status" value="1"/>
</dbReference>
<accession>A0A832I6B9</accession>
<proteinExistence type="predicted"/>